<protein>
    <submittedName>
        <fullName evidence="5">GT2 family glycosyltransferase</fullName>
    </submittedName>
</protein>
<dbReference type="InterPro" id="IPR029044">
    <property type="entry name" value="Nucleotide-diphossugar_trans"/>
</dbReference>
<reference evidence="5 6" key="1">
    <citation type="submission" date="2018-10" db="EMBL/GenBank/DDBJ databases">
        <title>Genomic Encyclopedia of Archaeal and Bacterial Type Strains, Phase II (KMG-II): from individual species to whole genera.</title>
        <authorList>
            <person name="Goeker M."/>
        </authorList>
    </citation>
    <scope>NUCLEOTIDE SEQUENCE [LARGE SCALE GENOMIC DNA]</scope>
    <source>
        <strain evidence="5 6">DSM 23424</strain>
    </source>
</reference>
<comment type="caution">
    <text evidence="5">The sequence shown here is derived from an EMBL/GenBank/DDBJ whole genome shotgun (WGS) entry which is preliminary data.</text>
</comment>
<evidence type="ECO:0000259" key="4">
    <source>
        <dbReference type="Pfam" id="PF00535"/>
    </source>
</evidence>
<dbReference type="Pfam" id="PF00535">
    <property type="entry name" value="Glycos_transf_2"/>
    <property type="match status" value="1"/>
</dbReference>
<comment type="similarity">
    <text evidence="1">Belongs to the glycosyltransferase 2 family.</text>
</comment>
<organism evidence="5 6">
    <name type="scientific">Ulvibacter antarcticus</name>
    <dbReference type="NCBI Taxonomy" id="442714"/>
    <lineage>
        <taxon>Bacteria</taxon>
        <taxon>Pseudomonadati</taxon>
        <taxon>Bacteroidota</taxon>
        <taxon>Flavobacteriia</taxon>
        <taxon>Flavobacteriales</taxon>
        <taxon>Flavobacteriaceae</taxon>
        <taxon>Ulvibacter</taxon>
    </lineage>
</organism>
<name>A0A3L9YFS5_9FLAO</name>
<dbReference type="Proteomes" id="UP000271339">
    <property type="component" value="Unassembled WGS sequence"/>
</dbReference>
<dbReference type="AlphaFoldDB" id="A0A3L9YFS5"/>
<keyword evidence="2" id="KW-0328">Glycosyltransferase</keyword>
<proteinExistence type="inferred from homology"/>
<sequence length="514" mass="59197">MKLLIHHTDTPLRLLDESGETIPFSSEGRLSADLFALARTFPDELILWCNTELYEFLNLAAIDSIFHHKRIMASYAASKTSFLPKQIGYVEDSPFLKVNFEVNYPTWLMHSDVGGIHAEVLNLLDEKVFFNKSFDLTLNSIAKEAIKSGLFCYSNPKLLKMPSEEKFIPSTASNEQLFQFIKSHYKGVWIYLAFLSYLLYERKLLLFPLIANLFRSRKNTSTGKIQANDIISTSQKTIGKSMDVIIPTMGRKTYLYDVLKDLAKQTILPAKVIIVEQNADSKSKSELDYITSETWPFEIIHEFTHQAGACNARNIAIKKCTSDWIFMADDDIRFPENTLADVFRFLEQTQIKAVTLSCLRDDDIEIEKNVIQWVSFGSGCSVVSSEVVRATFYNMAYEFGYGEDMEYGMQLRNQGVDILYNPHIKLKHLKAAVGGFRKPIKKPWEAEVVLPKPAPTIMRFRMEHTTAEQLKGYKLQLFLKYYRRQKIKNPFAYIKMMKKAWNASQQWAKSLNNK</sequence>
<dbReference type="InterPro" id="IPR001173">
    <property type="entry name" value="Glyco_trans_2-like"/>
</dbReference>
<evidence type="ECO:0000256" key="2">
    <source>
        <dbReference type="ARBA" id="ARBA00022676"/>
    </source>
</evidence>
<dbReference type="PANTHER" id="PTHR43179">
    <property type="entry name" value="RHAMNOSYLTRANSFERASE WBBL"/>
    <property type="match status" value="1"/>
</dbReference>
<dbReference type="EMBL" id="REFC01000014">
    <property type="protein sequence ID" value="RMA57989.1"/>
    <property type="molecule type" value="Genomic_DNA"/>
</dbReference>
<dbReference type="Gene3D" id="3.90.550.10">
    <property type="entry name" value="Spore Coat Polysaccharide Biosynthesis Protein SpsA, Chain A"/>
    <property type="match status" value="1"/>
</dbReference>
<gene>
    <name evidence="5" type="ORF">BXY75_2797</name>
</gene>
<dbReference type="RefSeq" id="WP_121908329.1">
    <property type="nucleotide sequence ID" value="NZ_REFC01000014.1"/>
</dbReference>
<evidence type="ECO:0000313" key="5">
    <source>
        <dbReference type="EMBL" id="RMA57989.1"/>
    </source>
</evidence>
<accession>A0A3L9YFS5</accession>
<evidence type="ECO:0000256" key="3">
    <source>
        <dbReference type="ARBA" id="ARBA00022679"/>
    </source>
</evidence>
<dbReference type="CDD" id="cd00761">
    <property type="entry name" value="Glyco_tranf_GTA_type"/>
    <property type="match status" value="1"/>
</dbReference>
<evidence type="ECO:0000313" key="6">
    <source>
        <dbReference type="Proteomes" id="UP000271339"/>
    </source>
</evidence>
<dbReference type="GO" id="GO:0016757">
    <property type="term" value="F:glycosyltransferase activity"/>
    <property type="evidence" value="ECO:0007669"/>
    <property type="project" value="UniProtKB-KW"/>
</dbReference>
<dbReference type="SUPFAM" id="SSF53448">
    <property type="entry name" value="Nucleotide-diphospho-sugar transferases"/>
    <property type="match status" value="1"/>
</dbReference>
<keyword evidence="6" id="KW-1185">Reference proteome</keyword>
<evidence type="ECO:0000256" key="1">
    <source>
        <dbReference type="ARBA" id="ARBA00006739"/>
    </source>
</evidence>
<keyword evidence="3 5" id="KW-0808">Transferase</keyword>
<feature type="domain" description="Glycosyltransferase 2-like" evidence="4">
    <location>
        <begin position="244"/>
        <end position="363"/>
    </location>
</feature>
<dbReference type="OrthoDB" id="1326385at2"/>
<dbReference type="PANTHER" id="PTHR43179:SF12">
    <property type="entry name" value="GALACTOFURANOSYLTRANSFERASE GLFT2"/>
    <property type="match status" value="1"/>
</dbReference>